<evidence type="ECO:0000313" key="2">
    <source>
        <dbReference type="Proteomes" id="UP000291106"/>
    </source>
</evidence>
<dbReference type="Proteomes" id="UP000291106">
    <property type="component" value="Chromosome"/>
</dbReference>
<dbReference type="AlphaFoldDB" id="A0A411PML9"/>
<keyword evidence="2" id="KW-1185">Reference proteome</keyword>
<organism evidence="1 2">
    <name type="scientific">Shewanella maritima</name>
    <dbReference type="NCBI Taxonomy" id="2520507"/>
    <lineage>
        <taxon>Bacteria</taxon>
        <taxon>Pseudomonadati</taxon>
        <taxon>Pseudomonadota</taxon>
        <taxon>Gammaproteobacteria</taxon>
        <taxon>Alteromonadales</taxon>
        <taxon>Shewanellaceae</taxon>
        <taxon>Shewanella</taxon>
    </lineage>
</organism>
<evidence type="ECO:0000313" key="1">
    <source>
        <dbReference type="EMBL" id="QBF84756.1"/>
    </source>
</evidence>
<accession>A0A411PML9</accession>
<protein>
    <submittedName>
        <fullName evidence="1">Uncharacterized protein</fullName>
    </submittedName>
</protein>
<dbReference type="KEGG" id="smai:EXU30_02130"/>
<reference evidence="1 2" key="1">
    <citation type="submission" date="2019-02" db="EMBL/GenBank/DDBJ databases">
        <title>Shewanella sp. D4-2 isolated from Dokdo Island.</title>
        <authorList>
            <person name="Baek K."/>
        </authorList>
    </citation>
    <scope>NUCLEOTIDE SEQUENCE [LARGE SCALE GENOMIC DNA]</scope>
    <source>
        <strain evidence="1 2">D4-2</strain>
    </source>
</reference>
<dbReference type="EMBL" id="CP036200">
    <property type="protein sequence ID" value="QBF84756.1"/>
    <property type="molecule type" value="Genomic_DNA"/>
</dbReference>
<dbReference type="OrthoDB" id="6269044at2"/>
<name>A0A411PML9_9GAMM</name>
<proteinExistence type="predicted"/>
<gene>
    <name evidence="1" type="ORF">EXU30_02130</name>
</gene>
<sequence length="74" mass="8348">MNGLVEYEASMLVDLLESGDSLRVHMFMDAMGMPFDVQDRLLNEFSGLKHVDQQQIADIIEDQGQHSLSSHLTL</sequence>